<organism evidence="2 3">
    <name type="scientific">Gordonia insulae</name>
    <dbReference type="NCBI Taxonomy" id="2420509"/>
    <lineage>
        <taxon>Bacteria</taxon>
        <taxon>Bacillati</taxon>
        <taxon>Actinomycetota</taxon>
        <taxon>Actinomycetes</taxon>
        <taxon>Mycobacteriales</taxon>
        <taxon>Gordoniaceae</taxon>
        <taxon>Gordonia</taxon>
    </lineage>
</organism>
<dbReference type="AlphaFoldDB" id="A0A3G8JST8"/>
<dbReference type="Proteomes" id="UP000271469">
    <property type="component" value="Chromosome"/>
</dbReference>
<name>A0A3G8JST8_9ACTN</name>
<reference evidence="2 3" key="1">
    <citation type="submission" date="2018-11" db="EMBL/GenBank/DDBJ databases">
        <title>Gordonia insulae sp. nov., isolated from an island soil.</title>
        <authorList>
            <person name="Kim Y.S."/>
            <person name="Kim S.B."/>
        </authorList>
    </citation>
    <scope>NUCLEOTIDE SEQUENCE [LARGE SCALE GENOMIC DNA]</scope>
    <source>
        <strain evidence="2 3">MMS17-SY073</strain>
    </source>
</reference>
<feature type="compositionally biased region" description="Basic and acidic residues" evidence="1">
    <location>
        <begin position="27"/>
        <end position="56"/>
    </location>
</feature>
<proteinExistence type="predicted"/>
<evidence type="ECO:0000313" key="3">
    <source>
        <dbReference type="Proteomes" id="UP000271469"/>
    </source>
</evidence>
<dbReference type="EMBL" id="CP033972">
    <property type="protein sequence ID" value="AZG48171.1"/>
    <property type="molecule type" value="Genomic_DNA"/>
</dbReference>
<accession>A0A3G8JST8</accession>
<gene>
    <name evidence="2" type="ORF">D7316_04788</name>
</gene>
<keyword evidence="3" id="KW-1185">Reference proteome</keyword>
<evidence type="ECO:0000256" key="1">
    <source>
        <dbReference type="SAM" id="MobiDB-lite"/>
    </source>
</evidence>
<sequence>MTDFYRTESRARGTWRPSSASAGYSEAARKAGDRAGRRAKIGADREFGNARGALEE</sequence>
<evidence type="ECO:0000313" key="2">
    <source>
        <dbReference type="EMBL" id="AZG48171.1"/>
    </source>
</evidence>
<feature type="region of interest" description="Disordered" evidence="1">
    <location>
        <begin position="1"/>
        <end position="56"/>
    </location>
</feature>
<protein>
    <submittedName>
        <fullName evidence="2">Uncharacterized protein</fullName>
    </submittedName>
</protein>
<feature type="compositionally biased region" description="Basic and acidic residues" evidence="1">
    <location>
        <begin position="1"/>
        <end position="11"/>
    </location>
</feature>
<dbReference type="KEGG" id="gom:D7316_04788"/>